<comment type="caution">
    <text evidence="1">The sequence shown here is derived from an EMBL/GenBank/DDBJ whole genome shotgun (WGS) entry which is preliminary data.</text>
</comment>
<dbReference type="AlphaFoldDB" id="A0A699Z375"/>
<proteinExistence type="predicted"/>
<name>A0A699Z375_HAELA</name>
<protein>
    <submittedName>
        <fullName evidence="1">Uncharacterized protein</fullName>
    </submittedName>
</protein>
<dbReference type="Proteomes" id="UP000485058">
    <property type="component" value="Unassembled WGS sequence"/>
</dbReference>
<organism evidence="1 2">
    <name type="scientific">Haematococcus lacustris</name>
    <name type="common">Green alga</name>
    <name type="synonym">Haematococcus pluvialis</name>
    <dbReference type="NCBI Taxonomy" id="44745"/>
    <lineage>
        <taxon>Eukaryota</taxon>
        <taxon>Viridiplantae</taxon>
        <taxon>Chlorophyta</taxon>
        <taxon>core chlorophytes</taxon>
        <taxon>Chlorophyceae</taxon>
        <taxon>CS clade</taxon>
        <taxon>Chlamydomonadales</taxon>
        <taxon>Haematococcaceae</taxon>
        <taxon>Haematococcus</taxon>
    </lineage>
</organism>
<dbReference type="EMBL" id="BLLF01001086">
    <property type="protein sequence ID" value="GFH17033.1"/>
    <property type="molecule type" value="Genomic_DNA"/>
</dbReference>
<reference evidence="1 2" key="1">
    <citation type="submission" date="2020-02" db="EMBL/GenBank/DDBJ databases">
        <title>Draft genome sequence of Haematococcus lacustris strain NIES-144.</title>
        <authorList>
            <person name="Morimoto D."/>
            <person name="Nakagawa S."/>
            <person name="Yoshida T."/>
            <person name="Sawayama S."/>
        </authorList>
    </citation>
    <scope>NUCLEOTIDE SEQUENCE [LARGE SCALE GENOMIC DNA]</scope>
    <source>
        <strain evidence="1 2">NIES-144</strain>
    </source>
</reference>
<evidence type="ECO:0000313" key="1">
    <source>
        <dbReference type="EMBL" id="GFH17033.1"/>
    </source>
</evidence>
<feature type="non-terminal residue" evidence="1">
    <location>
        <position position="1"/>
    </location>
</feature>
<gene>
    <name evidence="1" type="ORF">HaLaN_13569</name>
</gene>
<sequence length="19" mass="2007">MDGSGMFVLTTIDDVAYTA</sequence>
<accession>A0A699Z375</accession>
<keyword evidence="2" id="KW-1185">Reference proteome</keyword>
<evidence type="ECO:0000313" key="2">
    <source>
        <dbReference type="Proteomes" id="UP000485058"/>
    </source>
</evidence>